<protein>
    <submittedName>
        <fullName evidence="1">Uncharacterized protein</fullName>
    </submittedName>
</protein>
<dbReference type="AlphaFoldDB" id="A0A0F9VG33"/>
<name>A0A0F9VG33_9ZZZZ</name>
<evidence type="ECO:0000313" key="1">
    <source>
        <dbReference type="EMBL" id="KKN72481.1"/>
    </source>
</evidence>
<sequence>MTDDENVPNLDTLKKQAIPLDTPVTKALREFSGQATTARATAVIAIAITDAGQILLAMAGQGGIVQTLGLLEAGSAIVGKQLTTK</sequence>
<gene>
    <name evidence="1" type="ORF">LCGC14_0409850</name>
</gene>
<accession>A0A0F9VG33</accession>
<organism evidence="1">
    <name type="scientific">marine sediment metagenome</name>
    <dbReference type="NCBI Taxonomy" id="412755"/>
    <lineage>
        <taxon>unclassified sequences</taxon>
        <taxon>metagenomes</taxon>
        <taxon>ecological metagenomes</taxon>
    </lineage>
</organism>
<comment type="caution">
    <text evidence="1">The sequence shown here is derived from an EMBL/GenBank/DDBJ whole genome shotgun (WGS) entry which is preliminary data.</text>
</comment>
<reference evidence="1" key="1">
    <citation type="journal article" date="2015" name="Nature">
        <title>Complex archaea that bridge the gap between prokaryotes and eukaryotes.</title>
        <authorList>
            <person name="Spang A."/>
            <person name="Saw J.H."/>
            <person name="Jorgensen S.L."/>
            <person name="Zaremba-Niedzwiedzka K."/>
            <person name="Martijn J."/>
            <person name="Lind A.E."/>
            <person name="van Eijk R."/>
            <person name="Schleper C."/>
            <person name="Guy L."/>
            <person name="Ettema T.J."/>
        </authorList>
    </citation>
    <scope>NUCLEOTIDE SEQUENCE</scope>
</reference>
<proteinExistence type="predicted"/>
<dbReference type="EMBL" id="LAZR01000361">
    <property type="protein sequence ID" value="KKN72481.1"/>
    <property type="molecule type" value="Genomic_DNA"/>
</dbReference>